<gene>
    <name evidence="1" type="ORF">SEUCBS140593_001764</name>
</gene>
<evidence type="ECO:0000313" key="1">
    <source>
        <dbReference type="EMBL" id="CAK7213195.1"/>
    </source>
</evidence>
<evidence type="ECO:0000313" key="2">
    <source>
        <dbReference type="Proteomes" id="UP001642482"/>
    </source>
</evidence>
<name>A0ABP0B0Z9_9PEZI</name>
<sequence length="93" mass="10454">MVHVPRNWLDKYGQSIQQVTRDINRDTLYAALQHVSEHIAARWKHVTITAVGGAVNILHLRSRATTHDVGSVFGSDFNKLARLLIDEATHSAR</sequence>
<proteinExistence type="predicted"/>
<dbReference type="EMBL" id="CAWUHD010000010">
    <property type="protein sequence ID" value="CAK7213195.1"/>
    <property type="molecule type" value="Genomic_DNA"/>
</dbReference>
<organism evidence="1 2">
    <name type="scientific">Sporothrix eucalyptigena</name>
    <dbReference type="NCBI Taxonomy" id="1812306"/>
    <lineage>
        <taxon>Eukaryota</taxon>
        <taxon>Fungi</taxon>
        <taxon>Dikarya</taxon>
        <taxon>Ascomycota</taxon>
        <taxon>Pezizomycotina</taxon>
        <taxon>Sordariomycetes</taxon>
        <taxon>Sordariomycetidae</taxon>
        <taxon>Ophiostomatales</taxon>
        <taxon>Ophiostomataceae</taxon>
        <taxon>Sporothrix</taxon>
    </lineage>
</organism>
<protein>
    <submittedName>
        <fullName evidence="1">Uncharacterized protein</fullName>
    </submittedName>
</protein>
<accession>A0ABP0B0Z9</accession>
<dbReference type="Proteomes" id="UP001642482">
    <property type="component" value="Unassembled WGS sequence"/>
</dbReference>
<keyword evidence="2" id="KW-1185">Reference proteome</keyword>
<comment type="caution">
    <text evidence="1">The sequence shown here is derived from an EMBL/GenBank/DDBJ whole genome shotgun (WGS) entry which is preliminary data.</text>
</comment>
<reference evidence="1 2" key="1">
    <citation type="submission" date="2024-01" db="EMBL/GenBank/DDBJ databases">
        <authorList>
            <person name="Allen C."/>
            <person name="Tagirdzhanova G."/>
        </authorList>
    </citation>
    <scope>NUCLEOTIDE SEQUENCE [LARGE SCALE GENOMIC DNA]</scope>
</reference>